<proteinExistence type="predicted"/>
<dbReference type="Pfam" id="PF08282">
    <property type="entry name" value="Hydrolase_3"/>
    <property type="match status" value="1"/>
</dbReference>
<organism evidence="1">
    <name type="scientific">Salix viminalis</name>
    <name type="common">Common osier</name>
    <name type="synonym">Basket willow</name>
    <dbReference type="NCBI Taxonomy" id="40686"/>
    <lineage>
        <taxon>Eukaryota</taxon>
        <taxon>Viridiplantae</taxon>
        <taxon>Streptophyta</taxon>
        <taxon>Embryophyta</taxon>
        <taxon>Tracheophyta</taxon>
        <taxon>Spermatophyta</taxon>
        <taxon>Magnoliopsida</taxon>
        <taxon>eudicotyledons</taxon>
        <taxon>Gunneridae</taxon>
        <taxon>Pentapetalae</taxon>
        <taxon>rosids</taxon>
        <taxon>fabids</taxon>
        <taxon>Malpighiales</taxon>
        <taxon>Salicaceae</taxon>
        <taxon>Saliceae</taxon>
        <taxon>Salix</taxon>
    </lineage>
</organism>
<dbReference type="Gene3D" id="3.30.1240.10">
    <property type="match status" value="1"/>
</dbReference>
<evidence type="ECO:0008006" key="2">
    <source>
        <dbReference type="Google" id="ProtNLM"/>
    </source>
</evidence>
<evidence type="ECO:0000313" key="1">
    <source>
        <dbReference type="EMBL" id="VFU50700.1"/>
    </source>
</evidence>
<dbReference type="SUPFAM" id="SSF56784">
    <property type="entry name" value="HAD-like"/>
    <property type="match status" value="1"/>
</dbReference>
<accession>A0A6N2MM45</accession>
<name>A0A6N2MM45_SALVM</name>
<dbReference type="Gene3D" id="3.40.50.1000">
    <property type="entry name" value="HAD superfamily/HAD-like"/>
    <property type="match status" value="1"/>
</dbReference>
<dbReference type="PROSITE" id="PS01228">
    <property type="entry name" value="COF_1"/>
    <property type="match status" value="1"/>
</dbReference>
<dbReference type="EMBL" id="CAADRP010001735">
    <property type="protein sequence ID" value="VFU50700.1"/>
    <property type="molecule type" value="Genomic_DNA"/>
</dbReference>
<dbReference type="GO" id="GO:0004222">
    <property type="term" value="F:metalloendopeptidase activity"/>
    <property type="evidence" value="ECO:0007669"/>
    <property type="project" value="InterPro"/>
</dbReference>
<dbReference type="AlphaFoldDB" id="A0A6N2MM45"/>
<dbReference type="PANTHER" id="PTHR46986">
    <property type="entry name" value="ENDORIBONUCLEASE YBEY, CHLOROPLASTIC"/>
    <property type="match status" value="1"/>
</dbReference>
<dbReference type="InterPro" id="IPR002036">
    <property type="entry name" value="YbeY"/>
</dbReference>
<dbReference type="PANTHER" id="PTHR46986:SF1">
    <property type="entry name" value="ENDORIBONUCLEASE YBEY, CHLOROPLASTIC"/>
    <property type="match status" value="1"/>
</dbReference>
<dbReference type="InterPro" id="IPR036412">
    <property type="entry name" value="HAD-like_sf"/>
</dbReference>
<dbReference type="InterPro" id="IPR023214">
    <property type="entry name" value="HAD_sf"/>
</dbReference>
<protein>
    <recommendedName>
        <fullName evidence="2">Sucrose phosphatase-like domain-containing protein</fullName>
    </recommendedName>
</protein>
<sequence>MLSDFERILILGCILAFLFILELQCAVHAKISSYTTLLKDRKKEGSLRFYKPKFSYIFCDMDGTLLNSKSQISLTNVKALKEALSRGVKVVIATGKARPAVIDILKAVDLAGKNGIISEFSPGGLIVYGRQGREIFRSNLDLSVCRDACLYSWEHKVPLIAFSNDRCLTLFEHPLVDSLHMYIMSQR</sequence>
<dbReference type="GO" id="GO:0006364">
    <property type="term" value="P:rRNA processing"/>
    <property type="evidence" value="ECO:0007669"/>
    <property type="project" value="InterPro"/>
</dbReference>
<reference evidence="1" key="1">
    <citation type="submission" date="2019-03" db="EMBL/GenBank/DDBJ databases">
        <authorList>
            <person name="Mank J."/>
            <person name="Almeida P."/>
        </authorList>
    </citation>
    <scope>NUCLEOTIDE SEQUENCE</scope>
    <source>
        <strain evidence="1">78183</strain>
    </source>
</reference>
<gene>
    <name evidence="1" type="ORF">SVIM_LOCUS338683</name>
</gene>